<dbReference type="InterPro" id="IPR003781">
    <property type="entry name" value="CoA-bd"/>
</dbReference>
<dbReference type="InterPro" id="IPR032875">
    <property type="entry name" value="Succ_CoA_lig_flav_dom"/>
</dbReference>
<feature type="domain" description="N-acetyltransferase" evidence="1">
    <location>
        <begin position="1"/>
        <end position="149"/>
    </location>
</feature>
<keyword evidence="3" id="KW-1185">Reference proteome</keyword>
<sequence length="810" mass="84908">MRPDDEPALEEMYRAMGTGSLRNRFFAVGSGLGTREAARLCRPQRRGRRALLAFERDRLLGAAGYESGEDPGRAEVALAVTEGQHARGVGTLLVEELVHLARRDGVTLFTADTLVGNHLVQHLFADLGLPVRHGPPDPAAVVPWSVALEPDERYLAALDKRDRTAQVAGLRSLLQPDSVMVVGAGRGAEPAARVLANLRSAGFPGRVHLVSAPGGAADRAGYPPPVSAAESADLAVLAVPAHSVPRAAAACGEVGVRSLLVLGSRLDRAQRYALLSACRRWSMRLVGPGSLGVVNTRGPAVLDPTDGRLAFRRGSTGVAVQDPGMASALLGGLDRLGVGLSAFVGLGETDDVGEGDLLQWWAQDRDTDMILLHLRSPGDPRRFARLARKVSAHKPVLTVAPDNGVGAGRDAAAVTGLASAMTVTRRHLVEERIGLTVTRTLTGLLEVTALMRSQPLPSGRRVVVVSGERGIGEWAAQACAQVGLAVPELPLELVHDLLRLFPSTPCAGNPVVTGSAIRPEQLQRCLALLGGSDAVDAVVLASTLPPGPGDPADGLIRSARAGAVAGCQDLGKPCAAVLLGQPEAVRLVPGGADDRRLPVYGEARSAAAALVHAERRSRWLRRCAAKVVHFDDCGTDEALALVGRLLREAPAGGPLAPRHAARLLDLYRIPVPRPPLVPRPPPAGAPALIAGAVQDPVLGPLVLYGAGDSAAEVIAERAVRPAPLTTQDVTELLDTQCCAALITGQGNWTGNEPGPLRELLARLSQLACEIPQLSEVQLRVVDGRDTVTVTAAHLRVQPPAPLDPYTRVLP</sequence>
<dbReference type="Pfam" id="PF13549">
    <property type="entry name" value="ATP-grasp_5"/>
    <property type="match status" value="1"/>
</dbReference>
<dbReference type="GO" id="GO:0016747">
    <property type="term" value="F:acyltransferase activity, transferring groups other than amino-acyl groups"/>
    <property type="evidence" value="ECO:0007669"/>
    <property type="project" value="InterPro"/>
</dbReference>
<dbReference type="InterPro" id="IPR016181">
    <property type="entry name" value="Acyl_CoA_acyltransferase"/>
</dbReference>
<dbReference type="Gene3D" id="3.40.630.30">
    <property type="match status" value="1"/>
</dbReference>
<dbReference type="EMBL" id="CP010519">
    <property type="protein sequence ID" value="AJE83628.1"/>
    <property type="molecule type" value="Genomic_DNA"/>
</dbReference>
<dbReference type="Pfam" id="PF00583">
    <property type="entry name" value="Acetyltransf_1"/>
    <property type="match status" value="1"/>
</dbReference>
<dbReference type="Gene3D" id="3.40.50.720">
    <property type="entry name" value="NAD(P)-binding Rossmann-like Domain"/>
    <property type="match status" value="1"/>
</dbReference>
<evidence type="ECO:0000313" key="3">
    <source>
        <dbReference type="Proteomes" id="UP000031523"/>
    </source>
</evidence>
<dbReference type="SUPFAM" id="SSF52210">
    <property type="entry name" value="Succinyl-CoA synthetase domains"/>
    <property type="match status" value="2"/>
</dbReference>
<protein>
    <submittedName>
        <fullName evidence="2">Acyl-CoA synthetase</fullName>
    </submittedName>
</protein>
<dbReference type="Pfam" id="PF13380">
    <property type="entry name" value="CoA_binding_2"/>
    <property type="match status" value="1"/>
</dbReference>
<evidence type="ECO:0000259" key="1">
    <source>
        <dbReference type="PROSITE" id="PS51186"/>
    </source>
</evidence>
<dbReference type="SMART" id="SM00881">
    <property type="entry name" value="CoA_binding"/>
    <property type="match status" value="1"/>
</dbReference>
<dbReference type="Pfam" id="PF13607">
    <property type="entry name" value="Succ_CoA_lig"/>
    <property type="match status" value="1"/>
</dbReference>
<dbReference type="Gene3D" id="3.30.470.20">
    <property type="entry name" value="ATP-grasp fold, B domain"/>
    <property type="match status" value="1"/>
</dbReference>
<dbReference type="InterPro" id="IPR016102">
    <property type="entry name" value="Succinyl-CoA_synth-like"/>
</dbReference>
<dbReference type="SUPFAM" id="SSF51735">
    <property type="entry name" value="NAD(P)-binding Rossmann-fold domains"/>
    <property type="match status" value="1"/>
</dbReference>
<dbReference type="PANTHER" id="PTHR42793">
    <property type="entry name" value="COA BINDING DOMAIN CONTAINING PROTEIN"/>
    <property type="match status" value="1"/>
</dbReference>
<dbReference type="Proteomes" id="UP000031523">
    <property type="component" value="Chromosome"/>
</dbReference>
<organism evidence="2 3">
    <name type="scientific">Streptomyces albus (strain ATCC 21838 / DSM 41398 / FERM P-419 / JCM 4703 / NBRC 107858)</name>
    <dbReference type="NCBI Taxonomy" id="1081613"/>
    <lineage>
        <taxon>Bacteria</taxon>
        <taxon>Bacillati</taxon>
        <taxon>Actinomycetota</taxon>
        <taxon>Actinomycetes</taxon>
        <taxon>Kitasatosporales</taxon>
        <taxon>Streptomycetaceae</taxon>
        <taxon>Streptomyces</taxon>
    </lineage>
</organism>
<dbReference type="InterPro" id="IPR000182">
    <property type="entry name" value="GNAT_dom"/>
</dbReference>
<dbReference type="AlphaFoldDB" id="A0A0B5EMD5"/>
<gene>
    <name evidence="2" type="ORF">SLNWT_3252</name>
</gene>
<dbReference type="Gene3D" id="3.40.50.261">
    <property type="entry name" value="Succinyl-CoA synthetase domains"/>
    <property type="match status" value="2"/>
</dbReference>
<dbReference type="SUPFAM" id="SSF55729">
    <property type="entry name" value="Acyl-CoA N-acyltransferases (Nat)"/>
    <property type="match status" value="1"/>
</dbReference>
<proteinExistence type="predicted"/>
<evidence type="ECO:0000313" key="2">
    <source>
        <dbReference type="EMBL" id="AJE83628.1"/>
    </source>
</evidence>
<reference evidence="2 3" key="1">
    <citation type="submission" date="2015-01" db="EMBL/GenBank/DDBJ databases">
        <title>Enhanced salinomycin production by adjusting the supply of polyketide extender units in Streptomyce albus DSM 41398.</title>
        <authorList>
            <person name="Lu C."/>
        </authorList>
    </citation>
    <scope>NUCLEOTIDE SEQUENCE [LARGE SCALE GENOMIC DNA]</scope>
    <source>
        <strain evidence="3">ATCC 21838 / DSM 41398 / FERM P-419 / JCM 4703 / NBRC 107858</strain>
    </source>
</reference>
<dbReference type="KEGG" id="sals:SLNWT_3252"/>
<dbReference type="PROSITE" id="PS51186">
    <property type="entry name" value="GNAT"/>
    <property type="match status" value="1"/>
</dbReference>
<dbReference type="PANTHER" id="PTHR42793:SF1">
    <property type="entry name" value="PEPTIDYL-LYSINE N-ACETYLTRANSFERASE PATZ"/>
    <property type="match status" value="1"/>
</dbReference>
<dbReference type="InterPro" id="IPR036291">
    <property type="entry name" value="NAD(P)-bd_dom_sf"/>
</dbReference>
<name>A0A0B5EMD5_STRA4</name>
<accession>A0A0B5EMD5</accession>